<evidence type="ECO:0000313" key="5">
    <source>
        <dbReference type="Proteomes" id="UP000016932"/>
    </source>
</evidence>
<dbReference type="KEGG" id="pfj:MYCFIDRAFT_212484"/>
<evidence type="ECO:0008006" key="6">
    <source>
        <dbReference type="Google" id="ProtNLM"/>
    </source>
</evidence>
<reference evidence="4 5" key="1">
    <citation type="journal article" date="2012" name="PLoS Pathog.">
        <title>Diverse lifestyles and strategies of plant pathogenesis encoded in the genomes of eighteen Dothideomycetes fungi.</title>
        <authorList>
            <person name="Ohm R.A."/>
            <person name="Feau N."/>
            <person name="Henrissat B."/>
            <person name="Schoch C.L."/>
            <person name="Horwitz B.A."/>
            <person name="Barry K.W."/>
            <person name="Condon B.J."/>
            <person name="Copeland A.C."/>
            <person name="Dhillon B."/>
            <person name="Glaser F."/>
            <person name="Hesse C.N."/>
            <person name="Kosti I."/>
            <person name="LaButti K."/>
            <person name="Lindquist E.A."/>
            <person name="Lucas S."/>
            <person name="Salamov A.A."/>
            <person name="Bradshaw R.E."/>
            <person name="Ciuffetti L."/>
            <person name="Hamelin R.C."/>
            <person name="Kema G.H.J."/>
            <person name="Lawrence C."/>
            <person name="Scott J.A."/>
            <person name="Spatafora J.W."/>
            <person name="Turgeon B.G."/>
            <person name="de Wit P.J.G.M."/>
            <person name="Zhong S."/>
            <person name="Goodwin S.B."/>
            <person name="Grigoriev I.V."/>
        </authorList>
    </citation>
    <scope>NUCLEOTIDE SEQUENCE [LARGE SCALE GENOMIC DNA]</scope>
    <source>
        <strain evidence="4 5">CIRAD86</strain>
    </source>
</reference>
<dbReference type="RefSeq" id="XP_007931112.1">
    <property type="nucleotide sequence ID" value="XM_007932921.1"/>
</dbReference>
<dbReference type="STRING" id="383855.M2YM91"/>
<dbReference type="EMBL" id="KB446563">
    <property type="protein sequence ID" value="EME78850.1"/>
    <property type="molecule type" value="Genomic_DNA"/>
</dbReference>
<dbReference type="HOGENOM" id="CLU_2146967_0_0_1"/>
<keyword evidence="3" id="KW-0560">Oxidoreductase</keyword>
<dbReference type="PRINTS" id="PR00081">
    <property type="entry name" value="GDHRDH"/>
</dbReference>
<dbReference type="VEuPathDB" id="FungiDB:MYCFIDRAFT_212484"/>
<evidence type="ECO:0000313" key="4">
    <source>
        <dbReference type="EMBL" id="EME78850.1"/>
    </source>
</evidence>
<protein>
    <recommendedName>
        <fullName evidence="6">Ketoreductase (KR) domain-containing protein</fullName>
    </recommendedName>
</protein>
<evidence type="ECO:0000256" key="3">
    <source>
        <dbReference type="ARBA" id="ARBA00023002"/>
    </source>
</evidence>
<evidence type="ECO:0000256" key="2">
    <source>
        <dbReference type="ARBA" id="ARBA00022857"/>
    </source>
</evidence>
<gene>
    <name evidence="4" type="ORF">MYCFIDRAFT_212484</name>
</gene>
<dbReference type="Gene3D" id="3.40.50.720">
    <property type="entry name" value="NAD(P)-binding Rossmann-like Domain"/>
    <property type="match status" value="1"/>
</dbReference>
<name>M2YM91_PSEFD</name>
<dbReference type="GeneID" id="19337729"/>
<evidence type="ECO:0000256" key="1">
    <source>
        <dbReference type="ARBA" id="ARBA00006484"/>
    </source>
</evidence>
<proteinExistence type="inferred from homology"/>
<keyword evidence="2" id="KW-0521">NADP</keyword>
<dbReference type="OrthoDB" id="47007at2759"/>
<dbReference type="PROSITE" id="PS00061">
    <property type="entry name" value="ADH_SHORT"/>
    <property type="match status" value="1"/>
</dbReference>
<accession>M2YM91</accession>
<dbReference type="PANTHER" id="PTHR48107:SF7">
    <property type="entry name" value="RE15974P"/>
    <property type="match status" value="1"/>
</dbReference>
<dbReference type="Pfam" id="PF00106">
    <property type="entry name" value="adh_short"/>
    <property type="match status" value="1"/>
</dbReference>
<dbReference type="InterPro" id="IPR002347">
    <property type="entry name" value="SDR_fam"/>
</dbReference>
<dbReference type="InterPro" id="IPR020904">
    <property type="entry name" value="Sc_DH/Rdtase_CS"/>
</dbReference>
<dbReference type="PANTHER" id="PTHR48107">
    <property type="entry name" value="NADPH-DEPENDENT ALDEHYDE REDUCTASE-LIKE PROTEIN, CHLOROPLASTIC-RELATED"/>
    <property type="match status" value="1"/>
</dbReference>
<dbReference type="CDD" id="cd05233">
    <property type="entry name" value="SDR_c"/>
    <property type="match status" value="1"/>
</dbReference>
<dbReference type="SUPFAM" id="SSF51735">
    <property type="entry name" value="NAD(P)-binding Rossmann-fold domains"/>
    <property type="match status" value="1"/>
</dbReference>
<organism evidence="4 5">
    <name type="scientific">Pseudocercospora fijiensis (strain CIRAD86)</name>
    <name type="common">Black leaf streak disease fungus</name>
    <name type="synonym">Mycosphaerella fijiensis</name>
    <dbReference type="NCBI Taxonomy" id="383855"/>
    <lineage>
        <taxon>Eukaryota</taxon>
        <taxon>Fungi</taxon>
        <taxon>Dikarya</taxon>
        <taxon>Ascomycota</taxon>
        <taxon>Pezizomycotina</taxon>
        <taxon>Dothideomycetes</taxon>
        <taxon>Dothideomycetidae</taxon>
        <taxon>Mycosphaerellales</taxon>
        <taxon>Mycosphaerellaceae</taxon>
        <taxon>Pseudocercospora</taxon>
    </lineage>
</organism>
<sequence>MLPRVGIHAPSTYTIRWHLLRHQQALCAREAARRLPISRGGNGGSIVFVSSKASQIGSPHEYADYAASKGAVDSLTLGLSKELAQDGVRVNTVRLKYTRQLVIQIELKDLES</sequence>
<keyword evidence="5" id="KW-1185">Reference proteome</keyword>
<dbReference type="InterPro" id="IPR036291">
    <property type="entry name" value="NAD(P)-bd_dom_sf"/>
</dbReference>
<dbReference type="Proteomes" id="UP000016932">
    <property type="component" value="Unassembled WGS sequence"/>
</dbReference>
<comment type="similarity">
    <text evidence="1">Belongs to the short-chain dehydrogenases/reductases (SDR) family.</text>
</comment>
<dbReference type="GO" id="GO:0016614">
    <property type="term" value="F:oxidoreductase activity, acting on CH-OH group of donors"/>
    <property type="evidence" value="ECO:0007669"/>
    <property type="project" value="UniProtKB-ARBA"/>
</dbReference>
<dbReference type="AlphaFoldDB" id="M2YM91"/>